<evidence type="ECO:0000256" key="7">
    <source>
        <dbReference type="SAM" id="Phobius"/>
    </source>
</evidence>
<evidence type="ECO:0000313" key="10">
    <source>
        <dbReference type="Proteomes" id="UP001162640"/>
    </source>
</evidence>
<dbReference type="InterPro" id="IPR043926">
    <property type="entry name" value="ABCG_dom"/>
</dbReference>
<name>A0A9W7EWJ8_9STRA</name>
<dbReference type="PROSITE" id="PS00211">
    <property type="entry name" value="ABC_TRANSPORTER_1"/>
    <property type="match status" value="1"/>
</dbReference>
<dbReference type="GO" id="GO:0016020">
    <property type="term" value="C:membrane"/>
    <property type="evidence" value="ECO:0007669"/>
    <property type="project" value="UniProtKB-SubCell"/>
</dbReference>
<dbReference type="Gene3D" id="3.40.50.300">
    <property type="entry name" value="P-loop containing nucleotide triphosphate hydrolases"/>
    <property type="match status" value="1"/>
</dbReference>
<dbReference type="PANTHER" id="PTHR48041:SF91">
    <property type="entry name" value="ABC TRANSPORTER G FAMILY MEMBER 28"/>
    <property type="match status" value="1"/>
</dbReference>
<dbReference type="GO" id="GO:0016887">
    <property type="term" value="F:ATP hydrolysis activity"/>
    <property type="evidence" value="ECO:0007669"/>
    <property type="project" value="InterPro"/>
</dbReference>
<feature type="transmembrane region" description="Helical" evidence="7">
    <location>
        <begin position="957"/>
        <end position="975"/>
    </location>
</feature>
<dbReference type="GO" id="GO:0005524">
    <property type="term" value="F:ATP binding"/>
    <property type="evidence" value="ECO:0007669"/>
    <property type="project" value="InterPro"/>
</dbReference>
<feature type="transmembrane region" description="Helical" evidence="7">
    <location>
        <begin position="851"/>
        <end position="870"/>
    </location>
</feature>
<keyword evidence="3 7" id="KW-0812">Transmembrane</keyword>
<dbReference type="EMBL" id="BLQM01000515">
    <property type="protein sequence ID" value="GMH93152.1"/>
    <property type="molecule type" value="Genomic_DNA"/>
</dbReference>
<dbReference type="GO" id="GO:0140359">
    <property type="term" value="F:ABC-type transporter activity"/>
    <property type="evidence" value="ECO:0007669"/>
    <property type="project" value="InterPro"/>
</dbReference>
<sequence>MPLPDDADGDGWADAVVTISDCPSSKPCSHKTIQYRCAAGLYAKYSTVTYDDTSTCNNWEECQVRSDCGNECLLLSPAPTPAPTASPTNSVITDCSGNVLTEDDYRLTDWLGDDYCDETGVMWGNVWGGNFNCEKFDYDCCDCWDSDKMDDKECEPSSSWCNGDDDADRRRLLLSDHLMSTMKADEIEVSEPVSEPVSLAVSSLSPESRQLNTKTLKTSSCFTCSSGKWCDEGSTTQSKCPRDSYCPNPSTKKPCPDNSICPPNHPTKTWPCTLGQYCPPVANEMIECPPGFFCTEPKAKEVCSEGYFCRGADVKPSPCAFYQSCPEGTKVPRGTATSEKGPGREGPPRSPRQGPVCDGCGKTTMLNVLRNKASYGMIGGTLKINETLTSIAPLQRIVGFVPQEDILHSELTVTEAITFSSLLHNNFKTPTQTRLKMVEEVIEVLGLEKCKNSVIGDQEIRGVSGGQRKRVSIAVELVTNPSICFLDEPTSGLDSTTSIELISMLKKMNHAGMTIVMVIHQPRYEIFEMIDDTLLLGQNGRPVYMGPGLKCLGYFTSIGFPCPPMKSPADHFLDVMSGTVPHDKDSSFTTAMLSDWWEASGSMSMHENPMLGGGGGRPPPIPVATIKKRKESKLLRNVSEGGAMSTFDVEDGGEKAAGGGKDLKEQAIAFFKKITSMLLIEAVDWKKNAKQEAIAAAIAFKPSFTDKYRMPPSNPMQFGVCAWRSVRQIFAANKWTGFVSDCLMLVVVGAVLGSLFGVNNDWKEEARKLSLRNFTATLGIALTTCLRGLGTFGNERPAFWRERNSGVSCFSYFLGKITTDMIFITVFPAFFLFLFQAIAHPRGAFSDYYSVMFMTAWAASGQGYLLSMLFKPESAKFNGLLSCLLCMMFSGVEPTLKALDKGFVGKLLPLSFARWSCEALTVLEFKAYPEVYETFVDQRILSRAGWQIANLDNCIEGLFYLGVFFRVVAFLLLKLSNRNKG</sequence>
<gene>
    <name evidence="9" type="ORF">TL16_g12548</name>
</gene>
<organism evidence="9 10">
    <name type="scientific">Triparma laevis f. inornata</name>
    <dbReference type="NCBI Taxonomy" id="1714386"/>
    <lineage>
        <taxon>Eukaryota</taxon>
        <taxon>Sar</taxon>
        <taxon>Stramenopiles</taxon>
        <taxon>Ochrophyta</taxon>
        <taxon>Bolidophyceae</taxon>
        <taxon>Parmales</taxon>
        <taxon>Triparmaceae</taxon>
        <taxon>Triparma</taxon>
    </lineage>
</organism>
<evidence type="ECO:0000256" key="4">
    <source>
        <dbReference type="ARBA" id="ARBA00022989"/>
    </source>
</evidence>
<dbReference type="InterPro" id="IPR017871">
    <property type="entry name" value="ABC_transporter-like_CS"/>
</dbReference>
<comment type="subcellular location">
    <subcellularLocation>
        <location evidence="1">Membrane</location>
        <topology evidence="1">Multi-pass membrane protein</topology>
    </subcellularLocation>
</comment>
<feature type="region of interest" description="Disordered" evidence="6">
    <location>
        <begin position="330"/>
        <end position="355"/>
    </location>
</feature>
<dbReference type="PROSITE" id="PS50893">
    <property type="entry name" value="ABC_TRANSPORTER_2"/>
    <property type="match status" value="1"/>
</dbReference>
<comment type="caution">
    <text evidence="9">The sequence shown here is derived from an EMBL/GenBank/DDBJ whole genome shotgun (WGS) entry which is preliminary data.</text>
</comment>
<keyword evidence="2" id="KW-0813">Transport</keyword>
<dbReference type="InterPro" id="IPR003439">
    <property type="entry name" value="ABC_transporter-like_ATP-bd"/>
</dbReference>
<protein>
    <recommendedName>
        <fullName evidence="8">ABC transporter domain-containing protein</fullName>
    </recommendedName>
</protein>
<evidence type="ECO:0000313" key="9">
    <source>
        <dbReference type="EMBL" id="GMH93152.1"/>
    </source>
</evidence>
<feature type="transmembrane region" description="Helical" evidence="7">
    <location>
        <begin position="821"/>
        <end position="839"/>
    </location>
</feature>
<evidence type="ECO:0000259" key="8">
    <source>
        <dbReference type="PROSITE" id="PS50893"/>
    </source>
</evidence>
<dbReference type="PANTHER" id="PTHR48041">
    <property type="entry name" value="ABC TRANSPORTER G FAMILY MEMBER 28"/>
    <property type="match status" value="1"/>
</dbReference>
<dbReference type="InterPro" id="IPR050352">
    <property type="entry name" value="ABCG_transporters"/>
</dbReference>
<feature type="domain" description="ABC transporter" evidence="8">
    <location>
        <begin position="309"/>
        <end position="564"/>
    </location>
</feature>
<evidence type="ECO:0000256" key="6">
    <source>
        <dbReference type="SAM" id="MobiDB-lite"/>
    </source>
</evidence>
<evidence type="ECO:0000256" key="2">
    <source>
        <dbReference type="ARBA" id="ARBA00022448"/>
    </source>
</evidence>
<keyword evidence="4 7" id="KW-1133">Transmembrane helix</keyword>
<dbReference type="AlphaFoldDB" id="A0A9W7EWJ8"/>
<evidence type="ECO:0000256" key="3">
    <source>
        <dbReference type="ARBA" id="ARBA00022692"/>
    </source>
</evidence>
<proteinExistence type="predicted"/>
<dbReference type="Pfam" id="PF00005">
    <property type="entry name" value="ABC_tran"/>
    <property type="match status" value="1"/>
</dbReference>
<keyword evidence="5 7" id="KW-0472">Membrane</keyword>
<dbReference type="Proteomes" id="UP001162640">
    <property type="component" value="Unassembled WGS sequence"/>
</dbReference>
<dbReference type="SUPFAM" id="SSF52540">
    <property type="entry name" value="P-loop containing nucleoside triphosphate hydrolases"/>
    <property type="match status" value="1"/>
</dbReference>
<evidence type="ECO:0000256" key="5">
    <source>
        <dbReference type="ARBA" id="ARBA00023136"/>
    </source>
</evidence>
<evidence type="ECO:0000256" key="1">
    <source>
        <dbReference type="ARBA" id="ARBA00004141"/>
    </source>
</evidence>
<feature type="transmembrane region" description="Helical" evidence="7">
    <location>
        <begin position="735"/>
        <end position="758"/>
    </location>
</feature>
<reference evidence="10" key="1">
    <citation type="journal article" date="2023" name="Commun. Biol.">
        <title>Genome analysis of Parmales, the sister group of diatoms, reveals the evolutionary specialization of diatoms from phago-mixotrophs to photoautotrophs.</title>
        <authorList>
            <person name="Ban H."/>
            <person name="Sato S."/>
            <person name="Yoshikawa S."/>
            <person name="Yamada K."/>
            <person name="Nakamura Y."/>
            <person name="Ichinomiya M."/>
            <person name="Sato N."/>
            <person name="Blanc-Mathieu R."/>
            <person name="Endo H."/>
            <person name="Kuwata A."/>
            <person name="Ogata H."/>
        </authorList>
    </citation>
    <scope>NUCLEOTIDE SEQUENCE [LARGE SCALE GENOMIC DNA]</scope>
</reference>
<dbReference type="InterPro" id="IPR027417">
    <property type="entry name" value="P-loop_NTPase"/>
</dbReference>
<dbReference type="Pfam" id="PF19055">
    <property type="entry name" value="ABC2_membrane_7"/>
    <property type="match status" value="2"/>
</dbReference>
<accession>A0A9W7EWJ8</accession>